<dbReference type="Pfam" id="PF01957">
    <property type="entry name" value="NfeD"/>
    <property type="match status" value="1"/>
</dbReference>
<dbReference type="Pfam" id="PF25145">
    <property type="entry name" value="NfeD1b_N"/>
    <property type="match status" value="1"/>
</dbReference>
<keyword evidence="10" id="KW-1185">Reference proteome</keyword>
<evidence type="ECO:0000259" key="6">
    <source>
        <dbReference type="Pfam" id="PF01957"/>
    </source>
</evidence>
<dbReference type="RefSeq" id="WP_379929951.1">
    <property type="nucleotide sequence ID" value="NZ_JBHUMM010000037.1"/>
</dbReference>
<evidence type="ECO:0000256" key="5">
    <source>
        <dbReference type="SAM" id="Phobius"/>
    </source>
</evidence>
<accession>A0ABW5RBE9</accession>
<feature type="transmembrane region" description="Helical" evidence="5">
    <location>
        <begin position="277"/>
        <end position="298"/>
    </location>
</feature>
<gene>
    <name evidence="9" type="ORF">ACFSUC_12495</name>
</gene>
<keyword evidence="2 5" id="KW-0812">Transmembrane</keyword>
<evidence type="ECO:0000313" key="10">
    <source>
        <dbReference type="Proteomes" id="UP001597497"/>
    </source>
</evidence>
<feature type="domain" description="NfeD-like C-terminal" evidence="6">
    <location>
        <begin position="411"/>
        <end position="459"/>
    </location>
</feature>
<protein>
    <submittedName>
        <fullName evidence="9">Nodulation protein NfeD</fullName>
    </submittedName>
</protein>
<dbReference type="PANTHER" id="PTHR33507">
    <property type="entry name" value="INNER MEMBRANE PROTEIN YBBJ"/>
    <property type="match status" value="1"/>
</dbReference>
<sequence>MNHRNKLHDGPARRLLAIGIGILLCLSFLLPTSMEAADQTSDRTEGNKPKLIYMIPVENTIEQGLQSFLERSFKEAKNAGADQIILRVNTFGGRVDSAIEIGQLIRESDIPTLAYVEGKALSAGSYLSLNADQIVMSPGSTIGAAAVVDGAGNRVEDSKVISAWVAFMRAAAEHSGRNPLYAAGMVDDQLVVEVPEIDKTFEKGELIAFSAEQAQQVGFAEAKASTMDQVLDWLQADESQIVELELTFFEQLATWITSPIIATLLLFIGLAGVVMELLIPGFGIPGIAGLLAFGLYFFGNMVAGFAGLEHIVLFAVGVVLLIAEMFIPSFGILGTSGVVSLMTGVVFAAYDTGQAFVSLGIAAVAAVIFLAVMIRIFKHKGIWNRFILRDELQSQNGYVSQMDRKHLLHVEGKALSDLRPSGVAIINGVRTDVVSSGGYIDEGSAIRVIQVEGTRVVVELISDQA</sequence>
<dbReference type="SUPFAM" id="SSF52096">
    <property type="entry name" value="ClpP/crotonase"/>
    <property type="match status" value="1"/>
</dbReference>
<dbReference type="Gene3D" id="3.90.226.10">
    <property type="entry name" value="2-enoyl-CoA Hydratase, Chain A, domain 1"/>
    <property type="match status" value="1"/>
</dbReference>
<dbReference type="InterPro" id="IPR052165">
    <property type="entry name" value="Membrane_assoc_protease"/>
</dbReference>
<dbReference type="InterPro" id="IPR012340">
    <property type="entry name" value="NA-bd_OB-fold"/>
</dbReference>
<feature type="transmembrane region" description="Helical" evidence="5">
    <location>
        <begin position="252"/>
        <end position="270"/>
    </location>
</feature>
<dbReference type="PANTHER" id="PTHR33507:SF3">
    <property type="entry name" value="INNER MEMBRANE PROTEIN YBBJ"/>
    <property type="match status" value="1"/>
</dbReference>
<dbReference type="Pfam" id="PF24961">
    <property type="entry name" value="NfeD_membrane"/>
    <property type="match status" value="1"/>
</dbReference>
<name>A0ABW5RBE9_9BACL</name>
<comment type="subcellular location">
    <subcellularLocation>
        <location evidence="1">Membrane</location>
        <topology evidence="1">Multi-pass membrane protein</topology>
    </subcellularLocation>
</comment>
<dbReference type="CDD" id="cd07021">
    <property type="entry name" value="Clp_protease_NfeD_like"/>
    <property type="match status" value="1"/>
</dbReference>
<dbReference type="InterPro" id="IPR029045">
    <property type="entry name" value="ClpP/crotonase-like_dom_sf"/>
</dbReference>
<feature type="domain" description="NfeD1b N-terminal" evidence="8">
    <location>
        <begin position="52"/>
        <end position="243"/>
    </location>
</feature>
<proteinExistence type="predicted"/>
<evidence type="ECO:0000259" key="8">
    <source>
        <dbReference type="Pfam" id="PF25145"/>
    </source>
</evidence>
<comment type="caution">
    <text evidence="9">The sequence shown here is derived from an EMBL/GenBank/DDBJ whole genome shotgun (WGS) entry which is preliminary data.</text>
</comment>
<evidence type="ECO:0000259" key="7">
    <source>
        <dbReference type="Pfam" id="PF24961"/>
    </source>
</evidence>
<evidence type="ECO:0000256" key="1">
    <source>
        <dbReference type="ARBA" id="ARBA00004141"/>
    </source>
</evidence>
<evidence type="ECO:0000313" key="9">
    <source>
        <dbReference type="EMBL" id="MFD2672385.1"/>
    </source>
</evidence>
<dbReference type="EMBL" id="JBHUMM010000037">
    <property type="protein sequence ID" value="MFD2672385.1"/>
    <property type="molecule type" value="Genomic_DNA"/>
</dbReference>
<evidence type="ECO:0000256" key="2">
    <source>
        <dbReference type="ARBA" id="ARBA00022692"/>
    </source>
</evidence>
<reference evidence="10" key="1">
    <citation type="journal article" date="2019" name="Int. J. Syst. Evol. Microbiol.">
        <title>The Global Catalogue of Microorganisms (GCM) 10K type strain sequencing project: providing services to taxonomists for standard genome sequencing and annotation.</title>
        <authorList>
            <consortium name="The Broad Institute Genomics Platform"/>
            <consortium name="The Broad Institute Genome Sequencing Center for Infectious Disease"/>
            <person name="Wu L."/>
            <person name="Ma J."/>
        </authorList>
    </citation>
    <scope>NUCLEOTIDE SEQUENCE [LARGE SCALE GENOMIC DNA]</scope>
    <source>
        <strain evidence="10">KCTC 33676</strain>
    </source>
</reference>
<keyword evidence="4 5" id="KW-0472">Membrane</keyword>
<keyword evidence="3 5" id="KW-1133">Transmembrane helix</keyword>
<dbReference type="InterPro" id="IPR056739">
    <property type="entry name" value="NfeD_membrane"/>
</dbReference>
<dbReference type="InterPro" id="IPR002810">
    <property type="entry name" value="NfeD-like_C"/>
</dbReference>
<evidence type="ECO:0000256" key="3">
    <source>
        <dbReference type="ARBA" id="ARBA00022989"/>
    </source>
</evidence>
<dbReference type="InterPro" id="IPR056738">
    <property type="entry name" value="NfeD1b_N"/>
</dbReference>
<dbReference type="Proteomes" id="UP001597497">
    <property type="component" value="Unassembled WGS sequence"/>
</dbReference>
<evidence type="ECO:0000256" key="4">
    <source>
        <dbReference type="ARBA" id="ARBA00023136"/>
    </source>
</evidence>
<organism evidence="9 10">
    <name type="scientific">Marinicrinis sediminis</name>
    <dbReference type="NCBI Taxonomy" id="1652465"/>
    <lineage>
        <taxon>Bacteria</taxon>
        <taxon>Bacillati</taxon>
        <taxon>Bacillota</taxon>
        <taxon>Bacilli</taxon>
        <taxon>Bacillales</taxon>
        <taxon>Paenibacillaceae</taxon>
    </lineage>
</organism>
<feature type="domain" description="NfeD integral membrane" evidence="7">
    <location>
        <begin position="261"/>
        <end position="375"/>
    </location>
</feature>
<dbReference type="Gene3D" id="2.40.50.140">
    <property type="entry name" value="Nucleic acid-binding proteins"/>
    <property type="match status" value="1"/>
</dbReference>
<feature type="transmembrane region" description="Helical" evidence="5">
    <location>
        <begin position="356"/>
        <end position="377"/>
    </location>
</feature>